<dbReference type="PRINTS" id="PR00139">
    <property type="entry name" value="ASNGLNASE"/>
</dbReference>
<dbReference type="PIRSF" id="PIRSF500176">
    <property type="entry name" value="L_ASNase"/>
    <property type="match status" value="1"/>
</dbReference>
<protein>
    <submittedName>
        <fullName evidence="7">L-asparaginase</fullName>
    </submittedName>
</protein>
<sequence>MSGLPKVAVIGTGGTIASQGLDPLDVQDYASSGRPILNAEELVAGIPALKQVAEVIPVLHSAIPSTAVGWSDWQALLARIAALRAAHPDLDGIVITHGTATLEETAYFLSLTVPSDIPIVVTGAQRPFTGLSTDGHMNLVKAVRVAGHPDSRGMGALVVLNDEIQAAREVTKTSTGRMQTFRSPDVGVLGHADADRITYWRRPMRVLPVADRFDVAGMATPPRVDVIYSVAGGDGVAVKAFLGAGAQGIVAAAFAPGFTTPAERVALAEAMEAGCTVVLSSRAMSGRTFPAKRYRAEGFLNADNLTPQKARVLLMLALTRTRNRDAIQAIFDAC</sequence>
<dbReference type="InterPro" id="IPR036152">
    <property type="entry name" value="Asp/glu_Ase-like_sf"/>
</dbReference>
<feature type="active site" evidence="4">
    <location>
        <position position="15"/>
    </location>
</feature>
<dbReference type="InterPro" id="IPR004550">
    <property type="entry name" value="AsnASE_II"/>
</dbReference>
<evidence type="ECO:0000313" key="8">
    <source>
        <dbReference type="Proteomes" id="UP000199473"/>
    </source>
</evidence>
<feature type="domain" description="L-asparaginase N-terminal" evidence="5">
    <location>
        <begin position="6"/>
        <end position="203"/>
    </location>
</feature>
<evidence type="ECO:0000256" key="3">
    <source>
        <dbReference type="PIRSR" id="PIRSR001220-1"/>
    </source>
</evidence>
<dbReference type="Pfam" id="PF00710">
    <property type="entry name" value="Asparaginase"/>
    <property type="match status" value="1"/>
</dbReference>
<dbReference type="InterPro" id="IPR040919">
    <property type="entry name" value="Asparaginase_C"/>
</dbReference>
<dbReference type="STRING" id="1123062.SAMN02745775_1011143"/>
<dbReference type="PROSITE" id="PS00144">
    <property type="entry name" value="ASN_GLN_ASE_1"/>
    <property type="match status" value="1"/>
</dbReference>
<dbReference type="FunFam" id="3.40.50.1170:FF:000001">
    <property type="entry name" value="L-asparaginase 2"/>
    <property type="match status" value="1"/>
</dbReference>
<keyword evidence="2" id="KW-0378">Hydrolase</keyword>
<name>A0A1I3YBN3_9PROT</name>
<dbReference type="InterPro" id="IPR037152">
    <property type="entry name" value="L-asparaginase_N_sf"/>
</dbReference>
<dbReference type="PROSITE" id="PS51732">
    <property type="entry name" value="ASN_GLN_ASE_3"/>
    <property type="match status" value="1"/>
</dbReference>
<feature type="domain" description="Asparaginase/glutaminase C-terminal" evidence="6">
    <location>
        <begin position="223"/>
        <end position="331"/>
    </location>
</feature>
<dbReference type="PANTHER" id="PTHR11707:SF28">
    <property type="entry name" value="60 KDA LYSOPHOSPHOLIPASE"/>
    <property type="match status" value="1"/>
</dbReference>
<reference evidence="7 8" key="1">
    <citation type="submission" date="2016-10" db="EMBL/GenBank/DDBJ databases">
        <authorList>
            <person name="de Groot N.N."/>
        </authorList>
    </citation>
    <scope>NUCLEOTIDE SEQUENCE [LARGE SCALE GENOMIC DNA]</scope>
    <source>
        <strain evidence="7 8">DSM 19981</strain>
    </source>
</reference>
<dbReference type="SMART" id="SM00870">
    <property type="entry name" value="Asparaginase"/>
    <property type="match status" value="1"/>
</dbReference>
<dbReference type="GO" id="GO:0004067">
    <property type="term" value="F:asparaginase activity"/>
    <property type="evidence" value="ECO:0007669"/>
    <property type="project" value="UniProtKB-UniRule"/>
</dbReference>
<proteinExistence type="inferred from homology"/>
<accession>A0A1I3YBN3</accession>
<keyword evidence="8" id="KW-1185">Reference proteome</keyword>
<dbReference type="InterPro" id="IPR006034">
    <property type="entry name" value="Asparaginase/glutaminase-like"/>
</dbReference>
<evidence type="ECO:0000256" key="4">
    <source>
        <dbReference type="PROSITE-ProRule" id="PRU10099"/>
    </source>
</evidence>
<comment type="similarity">
    <text evidence="1">Belongs to the asparaginase 1 family.</text>
</comment>
<dbReference type="EMBL" id="FOSQ01000001">
    <property type="protein sequence ID" value="SFK29215.1"/>
    <property type="molecule type" value="Genomic_DNA"/>
</dbReference>
<dbReference type="Pfam" id="PF17763">
    <property type="entry name" value="Asparaginase_C"/>
    <property type="match status" value="1"/>
</dbReference>
<dbReference type="GO" id="GO:0006528">
    <property type="term" value="P:asparagine metabolic process"/>
    <property type="evidence" value="ECO:0007669"/>
    <property type="project" value="InterPro"/>
</dbReference>
<dbReference type="Gene3D" id="3.40.50.40">
    <property type="match status" value="1"/>
</dbReference>
<dbReference type="PIRSF" id="PIRSF001220">
    <property type="entry name" value="L-ASNase_gatD"/>
    <property type="match status" value="1"/>
</dbReference>
<gene>
    <name evidence="7" type="ORF">SAMN02745775_1011143</name>
</gene>
<dbReference type="CDD" id="cd08964">
    <property type="entry name" value="L-asparaginase_II"/>
    <property type="match status" value="1"/>
</dbReference>
<evidence type="ECO:0000259" key="6">
    <source>
        <dbReference type="Pfam" id="PF17763"/>
    </source>
</evidence>
<dbReference type="InterPro" id="IPR020827">
    <property type="entry name" value="Asparaginase/glutaminase_AS1"/>
</dbReference>
<evidence type="ECO:0000259" key="5">
    <source>
        <dbReference type="Pfam" id="PF00710"/>
    </source>
</evidence>
<evidence type="ECO:0000256" key="2">
    <source>
        <dbReference type="ARBA" id="ARBA00022801"/>
    </source>
</evidence>
<evidence type="ECO:0000256" key="1">
    <source>
        <dbReference type="ARBA" id="ARBA00010518"/>
    </source>
</evidence>
<dbReference type="InterPro" id="IPR027473">
    <property type="entry name" value="L-asparaginase_C"/>
</dbReference>
<dbReference type="SUPFAM" id="SSF53774">
    <property type="entry name" value="Glutaminase/Asparaginase"/>
    <property type="match status" value="1"/>
</dbReference>
<dbReference type="SFLD" id="SFLDS00057">
    <property type="entry name" value="Glutaminase/Asparaginase"/>
    <property type="match status" value="1"/>
</dbReference>
<evidence type="ECO:0000313" key="7">
    <source>
        <dbReference type="EMBL" id="SFK29215.1"/>
    </source>
</evidence>
<dbReference type="Proteomes" id="UP000199473">
    <property type="component" value="Unassembled WGS sequence"/>
</dbReference>
<dbReference type="Gene3D" id="3.40.50.1170">
    <property type="entry name" value="L-asparaginase, N-terminal domain"/>
    <property type="match status" value="1"/>
</dbReference>
<dbReference type="OrthoDB" id="9788068at2"/>
<dbReference type="InterPro" id="IPR027474">
    <property type="entry name" value="L-asparaginase_N"/>
</dbReference>
<feature type="active site" description="O-isoaspartyl threonine intermediate" evidence="3">
    <location>
        <position position="15"/>
    </location>
</feature>
<organism evidence="7 8">
    <name type="scientific">Falsiroseomonas stagni DSM 19981</name>
    <dbReference type="NCBI Taxonomy" id="1123062"/>
    <lineage>
        <taxon>Bacteria</taxon>
        <taxon>Pseudomonadati</taxon>
        <taxon>Pseudomonadota</taxon>
        <taxon>Alphaproteobacteria</taxon>
        <taxon>Acetobacterales</taxon>
        <taxon>Roseomonadaceae</taxon>
        <taxon>Falsiroseomonas</taxon>
    </lineage>
</organism>
<dbReference type="RefSeq" id="WP_092956628.1">
    <property type="nucleotide sequence ID" value="NZ_FOSQ01000001.1"/>
</dbReference>
<dbReference type="PANTHER" id="PTHR11707">
    <property type="entry name" value="L-ASPARAGINASE"/>
    <property type="match status" value="1"/>
</dbReference>
<dbReference type="AlphaFoldDB" id="A0A1I3YBN3"/>